<dbReference type="InterPro" id="IPR018359">
    <property type="entry name" value="Bromodomain_CS"/>
</dbReference>
<evidence type="ECO:0000256" key="2">
    <source>
        <dbReference type="PROSITE-ProRule" id="PRU00035"/>
    </source>
</evidence>
<dbReference type="SMART" id="SM00297">
    <property type="entry name" value="BROMO"/>
    <property type="match status" value="2"/>
</dbReference>
<feature type="compositionally biased region" description="Basic and acidic residues" evidence="3">
    <location>
        <begin position="651"/>
        <end position="660"/>
    </location>
</feature>
<feature type="domain" description="NET" evidence="5">
    <location>
        <begin position="676"/>
        <end position="756"/>
    </location>
</feature>
<feature type="region of interest" description="Disordered" evidence="3">
    <location>
        <begin position="577"/>
        <end position="615"/>
    </location>
</feature>
<feature type="compositionally biased region" description="Basic and acidic residues" evidence="3">
    <location>
        <begin position="687"/>
        <end position="702"/>
    </location>
</feature>
<evidence type="ECO:0000256" key="3">
    <source>
        <dbReference type="SAM" id="MobiDB-lite"/>
    </source>
</evidence>
<dbReference type="SUPFAM" id="SSF47370">
    <property type="entry name" value="Bromodomain"/>
    <property type="match status" value="2"/>
</dbReference>
<feature type="region of interest" description="Disordered" evidence="3">
    <location>
        <begin position="244"/>
        <end position="279"/>
    </location>
</feature>
<feature type="domain" description="Bromo" evidence="4">
    <location>
        <begin position="295"/>
        <end position="367"/>
    </location>
</feature>
<dbReference type="PANTHER" id="PTHR22880">
    <property type="entry name" value="FALZ-RELATED BROMODOMAIN-CONTAINING PROTEINS"/>
    <property type="match status" value="1"/>
</dbReference>
<dbReference type="GO" id="GO:0005634">
    <property type="term" value="C:nucleus"/>
    <property type="evidence" value="ECO:0007669"/>
    <property type="project" value="TreeGrafter"/>
</dbReference>
<name>A0AAN7ZVI0_9PEZI</name>
<feature type="compositionally biased region" description="Acidic residues" evidence="3">
    <location>
        <begin position="838"/>
        <end position="849"/>
    </location>
</feature>
<sequence>MDTEIAAATTAQDVGPVEQGVAIDAITNSDAALLPAHNEPLATNDDSFMGNASLDTTSFVSKDAPSTTKAAEPTPTEDVVDGIQPIADFIPKDAPNHSHPTPPPERPLDSSEVDADVPMTNGHVEAQSEGAVDPSPAHVPEASPQPVKASSDSSLVRPREDDVDEGEERGAKRSRMEMDGQTEPEFADQPNAPAEHAEQSDAPVVNEVQKDDMALPVAPNFYPDLAPPQHGLETIPRAQSIPPMEFAQPAPQTDAKPSIEGGAPVPPAAPESKYSTEPMTEAQKRYFNDKMKNMKKTKHATLFLTPVDPVALNIPTYPEIIKHPMDLSTMEAKLKNDQYRSPQDYANDFELIVNNCRTFNGEAHPVTQLCMSMKAYFDKTMETAPKPDQVAPASKSSKRSSPAARAAPRPPRQPAAPPSMPVAQSEAFALPPSGVPQPRRESNGRPARAIKPPVNRDIPYAKPKRKEHQLELRFCEYVLGQLRSPKHAKLNIVFLMPVDPVALNIPNYHQIIKKPMDLSTMAQKLKQGQYGKASEFKADFHLMIQNCKDFNPPPNPVRDMGIQFERDFDQIWATKQKWERANKPQSARGTSASDDDSDGDDDDDGSDAPEDDKEQTIQALQKQLLDMQSLLSGMGGGSGSARPKSHKKRDRTKEKKRDRSGLSGASKSKSVSSRPAPKKASKPKQVSYEEKQEISEAVNRMDEAQVGELTKIITDNCDKYQGQDEMELEIDDLPNHVQLMLLKFVRRLFGKPKGADPMSPPDDGEMEDDDFEPSERARAGGAPAQKRKKHKPMSKREQNEKIEALSSKLEQFKQAGTSGSESPTGASNFNNQAGPESSGDDESEESEEE</sequence>
<feature type="region of interest" description="Disordered" evidence="3">
    <location>
        <begin position="750"/>
        <end position="849"/>
    </location>
</feature>
<gene>
    <name evidence="6" type="primary">BDF1</name>
    <name evidence="6" type="ORF">LTR97_002185</name>
</gene>
<accession>A0AAN7ZVI0</accession>
<feature type="region of interest" description="Disordered" evidence="3">
    <location>
        <begin position="630"/>
        <end position="702"/>
    </location>
</feature>
<dbReference type="PRINTS" id="PR00503">
    <property type="entry name" value="BROMODOMAIN"/>
</dbReference>
<evidence type="ECO:0000313" key="6">
    <source>
        <dbReference type="EMBL" id="KAK5705071.1"/>
    </source>
</evidence>
<evidence type="ECO:0000259" key="4">
    <source>
        <dbReference type="PROSITE" id="PS50014"/>
    </source>
</evidence>
<dbReference type="Pfam" id="PF00439">
    <property type="entry name" value="Bromodomain"/>
    <property type="match status" value="2"/>
</dbReference>
<feature type="compositionally biased region" description="Acidic residues" evidence="3">
    <location>
        <begin position="593"/>
        <end position="613"/>
    </location>
</feature>
<feature type="compositionally biased region" description="Polar residues" evidence="3">
    <location>
        <begin position="53"/>
        <end position="69"/>
    </location>
</feature>
<dbReference type="Pfam" id="PF17035">
    <property type="entry name" value="BET"/>
    <property type="match status" value="1"/>
</dbReference>
<feature type="compositionally biased region" description="Pro residues" evidence="3">
    <location>
        <begin position="408"/>
        <end position="420"/>
    </location>
</feature>
<keyword evidence="1 2" id="KW-0103">Bromodomain</keyword>
<feature type="region of interest" description="Disordered" evidence="3">
    <location>
        <begin position="384"/>
        <end position="459"/>
    </location>
</feature>
<dbReference type="PANTHER" id="PTHR22880:SF225">
    <property type="entry name" value="BROMODOMAIN-CONTAINING PROTEIN BET-1-RELATED"/>
    <property type="match status" value="1"/>
</dbReference>
<feature type="compositionally biased region" description="Basic and acidic residues" evidence="3">
    <location>
        <begin position="168"/>
        <end position="178"/>
    </location>
</feature>
<feature type="domain" description="Bromo" evidence="4">
    <location>
        <begin position="486"/>
        <end position="558"/>
    </location>
</feature>
<dbReference type="GO" id="GO:0000785">
    <property type="term" value="C:chromatin"/>
    <property type="evidence" value="ECO:0007669"/>
    <property type="project" value="TreeGrafter"/>
</dbReference>
<comment type="caution">
    <text evidence="6">The sequence shown here is derived from an EMBL/GenBank/DDBJ whole genome shotgun (WGS) entry which is preliminary data.</text>
</comment>
<dbReference type="InterPro" id="IPR050935">
    <property type="entry name" value="Bromo_chromatin_reader"/>
</dbReference>
<feature type="compositionally biased region" description="Acidic residues" evidence="3">
    <location>
        <begin position="762"/>
        <end position="772"/>
    </location>
</feature>
<dbReference type="Gene3D" id="1.20.920.10">
    <property type="entry name" value="Bromodomain-like"/>
    <property type="match status" value="2"/>
</dbReference>
<dbReference type="PROSITE" id="PS00633">
    <property type="entry name" value="BROMODOMAIN_1"/>
    <property type="match status" value="1"/>
</dbReference>
<dbReference type="GO" id="GO:0006355">
    <property type="term" value="P:regulation of DNA-templated transcription"/>
    <property type="evidence" value="ECO:0007669"/>
    <property type="project" value="TreeGrafter"/>
</dbReference>
<dbReference type="GO" id="GO:0006338">
    <property type="term" value="P:chromatin remodeling"/>
    <property type="evidence" value="ECO:0007669"/>
    <property type="project" value="TreeGrafter"/>
</dbReference>
<evidence type="ECO:0000256" key="1">
    <source>
        <dbReference type="ARBA" id="ARBA00023117"/>
    </source>
</evidence>
<reference evidence="6" key="1">
    <citation type="submission" date="2023-08" db="EMBL/GenBank/DDBJ databases">
        <title>Black Yeasts Isolated from many extreme environments.</title>
        <authorList>
            <person name="Coleine C."/>
            <person name="Stajich J.E."/>
            <person name="Selbmann L."/>
        </authorList>
    </citation>
    <scope>NUCLEOTIDE SEQUENCE</scope>
    <source>
        <strain evidence="6">CCFEE 5810</strain>
    </source>
</reference>
<evidence type="ECO:0000259" key="5">
    <source>
        <dbReference type="PROSITE" id="PS51525"/>
    </source>
</evidence>
<dbReference type="EMBL" id="JAVRQU010000003">
    <property type="protein sequence ID" value="KAK5705071.1"/>
    <property type="molecule type" value="Genomic_DNA"/>
</dbReference>
<feature type="region of interest" description="Disordered" evidence="3">
    <location>
        <begin position="41"/>
        <end position="203"/>
    </location>
</feature>
<dbReference type="InterPro" id="IPR001487">
    <property type="entry name" value="Bromodomain"/>
</dbReference>
<organism evidence="6 7">
    <name type="scientific">Elasticomyces elasticus</name>
    <dbReference type="NCBI Taxonomy" id="574655"/>
    <lineage>
        <taxon>Eukaryota</taxon>
        <taxon>Fungi</taxon>
        <taxon>Dikarya</taxon>
        <taxon>Ascomycota</taxon>
        <taxon>Pezizomycotina</taxon>
        <taxon>Dothideomycetes</taxon>
        <taxon>Dothideomycetidae</taxon>
        <taxon>Mycosphaerellales</taxon>
        <taxon>Teratosphaeriaceae</taxon>
        <taxon>Elasticomyces</taxon>
    </lineage>
</organism>
<dbReference type="PROSITE" id="PS51525">
    <property type="entry name" value="NET"/>
    <property type="match status" value="1"/>
</dbReference>
<feature type="compositionally biased region" description="Low complexity" evidence="3">
    <location>
        <begin position="391"/>
        <end position="407"/>
    </location>
</feature>
<dbReference type="InterPro" id="IPR027353">
    <property type="entry name" value="NET_dom"/>
</dbReference>
<dbReference type="Gene3D" id="1.20.1270.220">
    <property type="match status" value="1"/>
</dbReference>
<dbReference type="PROSITE" id="PS50014">
    <property type="entry name" value="BROMODOMAIN_2"/>
    <property type="match status" value="2"/>
</dbReference>
<protein>
    <submittedName>
        <fullName evidence="6">Transcription initiation at TATA-containing promoter protein</fullName>
    </submittedName>
</protein>
<dbReference type="InterPro" id="IPR036427">
    <property type="entry name" value="Bromodomain-like_sf"/>
</dbReference>
<dbReference type="AlphaFoldDB" id="A0AAN7ZVI0"/>
<dbReference type="Proteomes" id="UP001310594">
    <property type="component" value="Unassembled WGS sequence"/>
</dbReference>
<evidence type="ECO:0000313" key="7">
    <source>
        <dbReference type="Proteomes" id="UP001310594"/>
    </source>
</evidence>
<proteinExistence type="predicted"/>
<feature type="compositionally biased region" description="Polar residues" evidence="3">
    <location>
        <begin position="814"/>
        <end position="835"/>
    </location>
</feature>
<feature type="compositionally biased region" description="Basic and acidic residues" evidence="3">
    <location>
        <begin position="794"/>
        <end position="803"/>
    </location>
</feature>
<dbReference type="InterPro" id="IPR038336">
    <property type="entry name" value="NET_sf"/>
</dbReference>
<feature type="compositionally biased region" description="Low complexity" evidence="3">
    <location>
        <begin position="665"/>
        <end position="675"/>
    </location>
</feature>